<protein>
    <submittedName>
        <fullName evidence="1">Uncharacterized protein</fullName>
    </submittedName>
</protein>
<dbReference type="AlphaFoldDB" id="A0A3T0JW18"/>
<accession>A0A3T0JW18</accession>
<name>A0A3T0JW18_PSESX</name>
<dbReference type="EMBL" id="CP024646">
    <property type="protein sequence ID" value="AZV27657.1"/>
    <property type="molecule type" value="Genomic_DNA"/>
</dbReference>
<evidence type="ECO:0000313" key="2">
    <source>
        <dbReference type="Proteomes" id="UP000282760"/>
    </source>
</evidence>
<organism evidence="1 2">
    <name type="scientific">Pseudomonas syringae</name>
    <dbReference type="NCBI Taxonomy" id="317"/>
    <lineage>
        <taxon>Bacteria</taxon>
        <taxon>Pseudomonadati</taxon>
        <taxon>Pseudomonadota</taxon>
        <taxon>Gammaproteobacteria</taxon>
        <taxon>Pseudomonadales</taxon>
        <taxon>Pseudomonadaceae</taxon>
        <taxon>Pseudomonas</taxon>
    </lineage>
</organism>
<gene>
    <name evidence="1" type="ORF">CT157_17125</name>
</gene>
<evidence type="ECO:0000313" key="1">
    <source>
        <dbReference type="EMBL" id="AZV27657.1"/>
    </source>
</evidence>
<dbReference type="Proteomes" id="UP000282760">
    <property type="component" value="Chromosome"/>
</dbReference>
<proteinExistence type="predicted"/>
<reference evidence="1 2" key="1">
    <citation type="submission" date="2017-11" db="EMBL/GenBank/DDBJ databases">
        <title>Effect of PGPRs.</title>
        <authorList>
            <person name="Oliva R."/>
            <person name="Nong J."/>
            <person name="Roman V."/>
        </authorList>
    </citation>
    <scope>NUCLEOTIDE SEQUENCE [LARGE SCALE GENOMIC DNA]</scope>
    <source>
        <strain evidence="1">Inb918</strain>
    </source>
</reference>
<sequence>MKLIKATRFDDVDHDLGYEYRGYNYEIQSEEDTFLIRIYDDEPGQATVVRPASLSKNKRLRKLVELLQSELGVSRVSLYKGDMGCYAEINLDSLTFLPT</sequence>